<name>A0A976UAV6_9CAUD</name>
<sequence length="126" mass="14434">MFVECVGEGVEVHFQGEIKMFKEEFDKLSKMIWKNAVEHGFWKEPTNDGEKIALIHSEVSEALESLRQGNPSSNKIMEFSSLEEELADAIIRIMDYAYGKNLDLAGAILSKIEYNKNREFMHGKAF</sequence>
<accession>A0A976UAV6</accession>
<dbReference type="EMBL" id="ON649702">
    <property type="protein sequence ID" value="UVF62492.1"/>
    <property type="molecule type" value="Genomic_DNA"/>
</dbReference>
<dbReference type="RefSeq" id="YP_010806086.1">
    <property type="nucleotide sequence ID" value="NC_077214.1"/>
</dbReference>
<proteinExistence type="predicted"/>
<dbReference type="Proteomes" id="UP001157002">
    <property type="component" value="Segment"/>
</dbReference>
<evidence type="ECO:0000313" key="2">
    <source>
        <dbReference type="Proteomes" id="UP001157002"/>
    </source>
</evidence>
<dbReference type="SUPFAM" id="SSF101386">
    <property type="entry name" value="all-alpha NTP pyrophosphatases"/>
    <property type="match status" value="1"/>
</dbReference>
<organism evidence="1 2">
    <name type="scientific">Poseidoniales virus YSH_150918</name>
    <dbReference type="NCBI Taxonomy" id="3071324"/>
    <lineage>
        <taxon>Viruses</taxon>
        <taxon>Duplodnaviria</taxon>
        <taxon>Heunggongvirae</taxon>
        <taxon>Uroviricota</taxon>
        <taxon>Caudoviricetes</taxon>
        <taxon>Magrovirales</taxon>
        <taxon>Aoguangviridae</taxon>
        <taxon>Aobingvirus</taxon>
        <taxon>Aobingvirus yangshanense</taxon>
    </lineage>
</organism>
<reference evidence="1 2" key="1">
    <citation type="submission" date="2022-05" db="EMBL/GenBank/DDBJ databases">
        <title>Diverse viruses of marine archaea discovered using metagenomics.</title>
        <authorList>
            <person name="Zhou Y."/>
        </authorList>
    </citation>
    <scope>NUCLEOTIDE SEQUENCE [LARGE SCALE GENOMIC DNA]</scope>
    <source>
        <strain evidence="1">YSH_150918</strain>
    </source>
</reference>
<dbReference type="Gene3D" id="1.10.287.1080">
    <property type="entry name" value="MazG-like"/>
    <property type="match status" value="1"/>
</dbReference>
<dbReference type="CDD" id="cd11542">
    <property type="entry name" value="NTP-PPase_u5"/>
    <property type="match status" value="1"/>
</dbReference>
<evidence type="ECO:0008006" key="3">
    <source>
        <dbReference type="Google" id="ProtNLM"/>
    </source>
</evidence>
<protein>
    <recommendedName>
        <fullName evidence="3">NTP pyrophosphohydrolase MazG putative catalytic core domain-containing protein</fullName>
    </recommendedName>
</protein>
<evidence type="ECO:0000313" key="1">
    <source>
        <dbReference type="EMBL" id="UVF62492.1"/>
    </source>
</evidence>
<keyword evidence="2" id="KW-1185">Reference proteome</keyword>
<dbReference type="GeneID" id="80545047"/>
<dbReference type="KEGG" id="vg:80545047"/>